<dbReference type="RefSeq" id="WP_170862654.1">
    <property type="nucleotide sequence ID" value="NZ_FRCZ01000002.1"/>
</dbReference>
<evidence type="ECO:0000313" key="1">
    <source>
        <dbReference type="EMBL" id="SHM90795.1"/>
    </source>
</evidence>
<protein>
    <submittedName>
        <fullName evidence="1">Uncharacterized protein</fullName>
    </submittedName>
</protein>
<reference evidence="1 2" key="1">
    <citation type="submission" date="2016-11" db="EMBL/GenBank/DDBJ databases">
        <authorList>
            <person name="Jaros S."/>
            <person name="Januszkiewicz K."/>
            <person name="Wedrychowicz H."/>
        </authorList>
    </citation>
    <scope>NUCLEOTIDE SEQUENCE [LARGE SCALE GENOMIC DNA]</scope>
    <source>
        <strain evidence="1 2">CGMCC 1.10681</strain>
    </source>
</reference>
<keyword evidence="2" id="KW-1185">Reference proteome</keyword>
<dbReference type="Proteomes" id="UP000184184">
    <property type="component" value="Unassembled WGS sequence"/>
</dbReference>
<organism evidence="1 2">
    <name type="scientific">Gracilibacillus kekensis</name>
    <dbReference type="NCBI Taxonomy" id="1027249"/>
    <lineage>
        <taxon>Bacteria</taxon>
        <taxon>Bacillati</taxon>
        <taxon>Bacillota</taxon>
        <taxon>Bacilli</taxon>
        <taxon>Bacillales</taxon>
        <taxon>Bacillaceae</taxon>
        <taxon>Gracilibacillus</taxon>
    </lineage>
</organism>
<accession>A0A1M7MK19</accession>
<dbReference type="STRING" id="1027249.SAMN05216179_1236"/>
<evidence type="ECO:0000313" key="2">
    <source>
        <dbReference type="Proteomes" id="UP000184184"/>
    </source>
</evidence>
<sequence>MNQTQMKTIPLKQVQIITDDFWKSKIDLAKDVIISYQWDVMPKLHSYLMCSLGIIN</sequence>
<dbReference type="EMBL" id="FRCZ01000002">
    <property type="protein sequence ID" value="SHM90795.1"/>
    <property type="molecule type" value="Genomic_DNA"/>
</dbReference>
<gene>
    <name evidence="1" type="ORF">SAMN05216179_1236</name>
</gene>
<proteinExistence type="predicted"/>
<dbReference type="AlphaFoldDB" id="A0A1M7MK19"/>
<name>A0A1M7MK19_9BACI</name>